<dbReference type="Proteomes" id="UP001365405">
    <property type="component" value="Unassembled WGS sequence"/>
</dbReference>
<dbReference type="RefSeq" id="WP_341409618.1">
    <property type="nucleotide sequence ID" value="NZ_JBBUTH010000003.1"/>
</dbReference>
<proteinExistence type="predicted"/>
<protein>
    <submittedName>
        <fullName evidence="2">Porin</fullName>
    </submittedName>
</protein>
<feature type="chain" id="PRO_5046473900" evidence="1">
    <location>
        <begin position="26"/>
        <end position="382"/>
    </location>
</feature>
<evidence type="ECO:0000256" key="1">
    <source>
        <dbReference type="SAM" id="SignalP"/>
    </source>
</evidence>
<name>A0ABU9CDJ4_9BURK</name>
<dbReference type="Gene3D" id="2.40.160.10">
    <property type="entry name" value="Porin"/>
    <property type="match status" value="1"/>
</dbReference>
<accession>A0ABU9CDJ4</accession>
<dbReference type="SUPFAM" id="SSF56935">
    <property type="entry name" value="Porins"/>
    <property type="match status" value="1"/>
</dbReference>
<sequence length="382" mass="37928">MSITSARQLRLAALPLLLAAGATQAADFKAGDWTLSVGGIVNAYYTSVSCSGSQAVTGLALGAEGLGCGGKSGATTIGNGLLPNALITSVKGKQDGLDIGATLMIGAAVSSSDSIGNNNNVDVRQGFFTIGSASAGTVKLGRDYGLFGANAILSDMTLLGVGAPVQATQGNRVTLGHIGAGYSYLGHYGQIAYALPAMGGLSLSVAAMSPVNAFANADATAGRSPQLQAQASYALGGGKLWAAAKSQPFKGTATKAGFTMSGVEVGGSAAIGNFGLLANLQKGKGLGVLADGDNGDQKQTNWVLQGTVTLDKLKLGLSVGETRLDGGTGTDLKKNANTTLGAYYSLTKSVTLVGELSSTSSKSAAGNTAKLSGVALGGILFF</sequence>
<gene>
    <name evidence="2" type="ORF">AACH10_06845</name>
</gene>
<feature type="signal peptide" evidence="1">
    <location>
        <begin position="1"/>
        <end position="25"/>
    </location>
</feature>
<organism evidence="2 3">
    <name type="scientific">Pseudaquabacterium inlustre</name>
    <dbReference type="NCBI Taxonomy" id="2984192"/>
    <lineage>
        <taxon>Bacteria</taxon>
        <taxon>Pseudomonadati</taxon>
        <taxon>Pseudomonadota</taxon>
        <taxon>Betaproteobacteria</taxon>
        <taxon>Burkholderiales</taxon>
        <taxon>Sphaerotilaceae</taxon>
        <taxon>Pseudaquabacterium</taxon>
    </lineage>
</organism>
<reference evidence="2 3" key="1">
    <citation type="submission" date="2024-04" db="EMBL/GenBank/DDBJ databases">
        <title>Novel species of the genus Ideonella isolated from streams.</title>
        <authorList>
            <person name="Lu H."/>
        </authorList>
    </citation>
    <scope>NUCLEOTIDE SEQUENCE [LARGE SCALE GENOMIC DNA]</scope>
    <source>
        <strain evidence="2 3">DXS22W</strain>
    </source>
</reference>
<comment type="caution">
    <text evidence="2">The sequence shown here is derived from an EMBL/GenBank/DDBJ whole genome shotgun (WGS) entry which is preliminary data.</text>
</comment>
<dbReference type="EMBL" id="JBBUTH010000003">
    <property type="protein sequence ID" value="MEK8049949.1"/>
    <property type="molecule type" value="Genomic_DNA"/>
</dbReference>
<evidence type="ECO:0000313" key="2">
    <source>
        <dbReference type="EMBL" id="MEK8049949.1"/>
    </source>
</evidence>
<keyword evidence="1" id="KW-0732">Signal</keyword>
<keyword evidence="3" id="KW-1185">Reference proteome</keyword>
<evidence type="ECO:0000313" key="3">
    <source>
        <dbReference type="Proteomes" id="UP001365405"/>
    </source>
</evidence>
<dbReference type="InterPro" id="IPR023614">
    <property type="entry name" value="Porin_dom_sf"/>
</dbReference>